<dbReference type="RefSeq" id="WP_103890745.1">
    <property type="nucleotide sequence ID" value="NZ_FNVU01000029.1"/>
</dbReference>
<dbReference type="InterPro" id="IPR039430">
    <property type="entry name" value="Thymidylate_kin-like_dom"/>
</dbReference>
<evidence type="ECO:0000256" key="1">
    <source>
        <dbReference type="ARBA" id="ARBA00009776"/>
    </source>
</evidence>
<dbReference type="EC" id="2.7.4.9" evidence="2 10"/>
<dbReference type="HAMAP" id="MF_00165">
    <property type="entry name" value="Thymidylate_kinase"/>
    <property type="match status" value="1"/>
</dbReference>
<name>A0A1H6E913_9ACTN</name>
<evidence type="ECO:0000256" key="4">
    <source>
        <dbReference type="ARBA" id="ARBA00022679"/>
    </source>
</evidence>
<evidence type="ECO:0000313" key="13">
    <source>
        <dbReference type="Proteomes" id="UP000236754"/>
    </source>
</evidence>
<dbReference type="InterPro" id="IPR018094">
    <property type="entry name" value="Thymidylate_kinase"/>
</dbReference>
<evidence type="ECO:0000256" key="2">
    <source>
        <dbReference type="ARBA" id="ARBA00012980"/>
    </source>
</evidence>
<dbReference type="GO" id="GO:0004798">
    <property type="term" value="F:dTMP kinase activity"/>
    <property type="evidence" value="ECO:0007669"/>
    <property type="project" value="UniProtKB-UniRule"/>
</dbReference>
<organism evidence="12 13">
    <name type="scientific">Actinacidiphila yanglinensis</name>
    <dbReference type="NCBI Taxonomy" id="310779"/>
    <lineage>
        <taxon>Bacteria</taxon>
        <taxon>Bacillati</taxon>
        <taxon>Actinomycetota</taxon>
        <taxon>Actinomycetes</taxon>
        <taxon>Kitasatosporales</taxon>
        <taxon>Streptomycetaceae</taxon>
        <taxon>Actinacidiphila</taxon>
    </lineage>
</organism>
<keyword evidence="7 10" id="KW-0418">Kinase</keyword>
<proteinExistence type="inferred from homology"/>
<dbReference type="AlphaFoldDB" id="A0A1H6E913"/>
<comment type="similarity">
    <text evidence="1 10">Belongs to the thymidylate kinase family.</text>
</comment>
<keyword evidence="13" id="KW-1185">Reference proteome</keyword>
<evidence type="ECO:0000256" key="9">
    <source>
        <dbReference type="ARBA" id="ARBA00048743"/>
    </source>
</evidence>
<keyword evidence="5 10" id="KW-0545">Nucleotide biosynthesis</keyword>
<evidence type="ECO:0000259" key="11">
    <source>
        <dbReference type="Pfam" id="PF02223"/>
    </source>
</evidence>
<evidence type="ECO:0000256" key="6">
    <source>
        <dbReference type="ARBA" id="ARBA00022741"/>
    </source>
</evidence>
<dbReference type="Proteomes" id="UP000236754">
    <property type="component" value="Unassembled WGS sequence"/>
</dbReference>
<dbReference type="GO" id="GO:0005829">
    <property type="term" value="C:cytosol"/>
    <property type="evidence" value="ECO:0007669"/>
    <property type="project" value="TreeGrafter"/>
</dbReference>
<dbReference type="OrthoDB" id="9774907at2"/>
<dbReference type="InterPro" id="IPR027417">
    <property type="entry name" value="P-loop_NTPase"/>
</dbReference>
<reference evidence="12 13" key="1">
    <citation type="submission" date="2016-10" db="EMBL/GenBank/DDBJ databases">
        <authorList>
            <person name="de Groot N.N."/>
        </authorList>
    </citation>
    <scope>NUCLEOTIDE SEQUENCE [LARGE SCALE GENOMIC DNA]</scope>
    <source>
        <strain evidence="12 13">CGMCC 4.2023</strain>
    </source>
</reference>
<feature type="domain" description="Thymidylate kinase-like" evidence="11">
    <location>
        <begin position="10"/>
        <end position="173"/>
    </location>
</feature>
<dbReference type="EMBL" id="FNVU01000029">
    <property type="protein sequence ID" value="SEG94240.1"/>
    <property type="molecule type" value="Genomic_DNA"/>
</dbReference>
<keyword evidence="4 10" id="KW-0808">Transferase</keyword>
<dbReference type="CDD" id="cd01672">
    <property type="entry name" value="TMPK"/>
    <property type="match status" value="1"/>
</dbReference>
<evidence type="ECO:0000256" key="10">
    <source>
        <dbReference type="HAMAP-Rule" id="MF_00165"/>
    </source>
</evidence>
<dbReference type="Pfam" id="PF02223">
    <property type="entry name" value="Thymidylate_kin"/>
    <property type="match status" value="1"/>
</dbReference>
<dbReference type="PANTHER" id="PTHR10344:SF4">
    <property type="entry name" value="UMP-CMP KINASE 2, MITOCHONDRIAL"/>
    <property type="match status" value="1"/>
</dbReference>
<evidence type="ECO:0000313" key="12">
    <source>
        <dbReference type="EMBL" id="SEG94240.1"/>
    </source>
</evidence>
<accession>A0A1H6E913</accession>
<sequence>MARGGLIAVSGIDGSGKSTLVSGLVRRLAGRGRTVRSVAALKPRDRSPVDWASRIPQPGDAQARERWIAGYFTLVLASNAAEVVAPALDRGEWVVADRWALDHVANQRSFGLGLEEWMTWLKALPQPDVHLLVDVPPKTAARRIAARGKDPGVGHGRDFLSRCRGHMRQLAEEGAFGPVTVLDGSVNEAALLDLADAAVPSGEAR</sequence>
<evidence type="ECO:0000256" key="7">
    <source>
        <dbReference type="ARBA" id="ARBA00022777"/>
    </source>
</evidence>
<dbReference type="GO" id="GO:0005524">
    <property type="term" value="F:ATP binding"/>
    <property type="evidence" value="ECO:0007669"/>
    <property type="project" value="UniProtKB-UniRule"/>
</dbReference>
<comment type="catalytic activity">
    <reaction evidence="9 10">
        <text>dTMP + ATP = dTDP + ADP</text>
        <dbReference type="Rhea" id="RHEA:13517"/>
        <dbReference type="ChEBI" id="CHEBI:30616"/>
        <dbReference type="ChEBI" id="CHEBI:58369"/>
        <dbReference type="ChEBI" id="CHEBI:63528"/>
        <dbReference type="ChEBI" id="CHEBI:456216"/>
        <dbReference type="EC" id="2.7.4.9"/>
    </reaction>
</comment>
<comment type="function">
    <text evidence="10">Phosphorylation of dTMP to form dTDP in both de novo and salvage pathways of dTTP synthesis.</text>
</comment>
<evidence type="ECO:0000256" key="5">
    <source>
        <dbReference type="ARBA" id="ARBA00022727"/>
    </source>
</evidence>
<keyword evidence="6 10" id="KW-0547">Nucleotide-binding</keyword>
<keyword evidence="8 10" id="KW-0067">ATP-binding</keyword>
<dbReference type="SUPFAM" id="SSF52540">
    <property type="entry name" value="P-loop containing nucleoside triphosphate hydrolases"/>
    <property type="match status" value="1"/>
</dbReference>
<evidence type="ECO:0000256" key="3">
    <source>
        <dbReference type="ARBA" id="ARBA00017144"/>
    </source>
</evidence>
<gene>
    <name evidence="10" type="primary">tmk</name>
    <name evidence="12" type="ORF">SAMN05216223_12989</name>
</gene>
<protein>
    <recommendedName>
        <fullName evidence="3 10">Thymidylate kinase</fullName>
        <ecNumber evidence="2 10">2.7.4.9</ecNumber>
    </recommendedName>
    <alternativeName>
        <fullName evidence="10">dTMP kinase</fullName>
    </alternativeName>
</protein>
<dbReference type="GO" id="GO:0006235">
    <property type="term" value="P:dTTP biosynthetic process"/>
    <property type="evidence" value="ECO:0007669"/>
    <property type="project" value="UniProtKB-UniRule"/>
</dbReference>
<dbReference type="GO" id="GO:0006233">
    <property type="term" value="P:dTDP biosynthetic process"/>
    <property type="evidence" value="ECO:0007669"/>
    <property type="project" value="InterPro"/>
</dbReference>
<dbReference type="PANTHER" id="PTHR10344">
    <property type="entry name" value="THYMIDYLATE KINASE"/>
    <property type="match status" value="1"/>
</dbReference>
<dbReference type="GO" id="GO:0006227">
    <property type="term" value="P:dUDP biosynthetic process"/>
    <property type="evidence" value="ECO:0007669"/>
    <property type="project" value="TreeGrafter"/>
</dbReference>
<feature type="binding site" evidence="10">
    <location>
        <begin position="11"/>
        <end position="18"/>
    </location>
    <ligand>
        <name>ATP</name>
        <dbReference type="ChEBI" id="CHEBI:30616"/>
    </ligand>
</feature>
<dbReference type="Gene3D" id="3.40.50.300">
    <property type="entry name" value="P-loop containing nucleotide triphosphate hydrolases"/>
    <property type="match status" value="1"/>
</dbReference>
<evidence type="ECO:0000256" key="8">
    <source>
        <dbReference type="ARBA" id="ARBA00022840"/>
    </source>
</evidence>